<proteinExistence type="predicted"/>
<feature type="region of interest" description="Disordered" evidence="1">
    <location>
        <begin position="137"/>
        <end position="159"/>
    </location>
</feature>
<dbReference type="RefSeq" id="WP_206967452.1">
    <property type="nucleotide sequence ID" value="NZ_JBHSJN010000005.1"/>
</dbReference>
<feature type="signal peptide" evidence="2">
    <location>
        <begin position="1"/>
        <end position="28"/>
    </location>
</feature>
<organism evidence="3 4">
    <name type="scientific">Streptomyces beijiangensis</name>
    <dbReference type="NCBI Taxonomy" id="163361"/>
    <lineage>
        <taxon>Bacteria</taxon>
        <taxon>Bacillati</taxon>
        <taxon>Actinomycetota</taxon>
        <taxon>Actinomycetes</taxon>
        <taxon>Kitasatosporales</taxon>
        <taxon>Streptomycetaceae</taxon>
        <taxon>Streptomyces</taxon>
    </lineage>
</organism>
<evidence type="ECO:0000256" key="2">
    <source>
        <dbReference type="SAM" id="SignalP"/>
    </source>
</evidence>
<evidence type="ECO:0000313" key="3">
    <source>
        <dbReference type="EMBL" id="MBO0516056.1"/>
    </source>
</evidence>
<sequence>MRALRRLRYGRGLAATGVAAAVVVAAAACDPVGGMNSASVAYTTDQMATKVLERAGVKVNWLSCTATVSGGGTATPTASPSRATVDCQGRTSDGKDITVKGTVTYVRDGSCVRGHLTGKVGAKTMFTASVLGDCNAAPSGGSSRRTTPPAGGGGQPAVTVTVTVTEYPQGK</sequence>
<accession>A0A939FD75</accession>
<evidence type="ECO:0000313" key="4">
    <source>
        <dbReference type="Proteomes" id="UP000664167"/>
    </source>
</evidence>
<dbReference type="AlphaFoldDB" id="A0A939FD75"/>
<gene>
    <name evidence="3" type="ORF">J0695_30425</name>
</gene>
<evidence type="ECO:0000256" key="1">
    <source>
        <dbReference type="SAM" id="MobiDB-lite"/>
    </source>
</evidence>
<evidence type="ECO:0008006" key="5">
    <source>
        <dbReference type="Google" id="ProtNLM"/>
    </source>
</evidence>
<keyword evidence="2" id="KW-0732">Signal</keyword>
<protein>
    <recommendedName>
        <fullName evidence="5">Lipoprotein</fullName>
    </recommendedName>
</protein>
<dbReference type="Proteomes" id="UP000664167">
    <property type="component" value="Unassembled WGS sequence"/>
</dbReference>
<dbReference type="EMBL" id="JAFLRJ010000351">
    <property type="protein sequence ID" value="MBO0516056.1"/>
    <property type="molecule type" value="Genomic_DNA"/>
</dbReference>
<comment type="caution">
    <text evidence="3">The sequence shown here is derived from an EMBL/GenBank/DDBJ whole genome shotgun (WGS) entry which is preliminary data.</text>
</comment>
<keyword evidence="4" id="KW-1185">Reference proteome</keyword>
<name>A0A939FD75_9ACTN</name>
<feature type="chain" id="PRO_5036676725" description="Lipoprotein" evidence="2">
    <location>
        <begin position="29"/>
        <end position="171"/>
    </location>
</feature>
<reference evidence="3" key="1">
    <citation type="submission" date="2021-03" db="EMBL/GenBank/DDBJ databases">
        <title>Streptomyces poriferae sp. nov., a novel marine sponge-derived Actinobacteria species with anti-MRSA activity.</title>
        <authorList>
            <person name="Sandoval-Powers M."/>
            <person name="Kralova S."/>
            <person name="Nguyen G.-S."/>
            <person name="Fawwal D."/>
            <person name="Degnes K."/>
            <person name="Klinkenberg G."/>
            <person name="Sletta H."/>
            <person name="Wentzel A."/>
            <person name="Liles M.R."/>
        </authorList>
    </citation>
    <scope>NUCLEOTIDE SEQUENCE</scope>
    <source>
        <strain evidence="3">DSM 41794</strain>
    </source>
</reference>
<dbReference type="PROSITE" id="PS51257">
    <property type="entry name" value="PROKAR_LIPOPROTEIN"/>
    <property type="match status" value="1"/>
</dbReference>